<evidence type="ECO:0000313" key="2">
    <source>
        <dbReference type="Proteomes" id="UP000275846"/>
    </source>
</evidence>
<dbReference type="EMBL" id="UYSU01034641">
    <property type="protein sequence ID" value="VDL94804.1"/>
    <property type="molecule type" value="Genomic_DNA"/>
</dbReference>
<keyword evidence="2" id="KW-1185">Reference proteome</keyword>
<dbReference type="AlphaFoldDB" id="A0A183SW21"/>
<accession>A0A183SW21</accession>
<reference evidence="1 2" key="2">
    <citation type="submission" date="2018-11" db="EMBL/GenBank/DDBJ databases">
        <authorList>
            <consortium name="Pathogen Informatics"/>
        </authorList>
    </citation>
    <scope>NUCLEOTIDE SEQUENCE [LARGE SCALE GENOMIC DNA]</scope>
    <source>
        <strain evidence="1 2">NST_G2</strain>
    </source>
</reference>
<gene>
    <name evidence="1" type="ORF">SSLN_LOCUS8419</name>
</gene>
<protein>
    <submittedName>
        <fullName evidence="3">NTF2 domain-containing protein</fullName>
    </submittedName>
</protein>
<organism evidence="3">
    <name type="scientific">Schistocephalus solidus</name>
    <name type="common">Tapeworm</name>
    <dbReference type="NCBI Taxonomy" id="70667"/>
    <lineage>
        <taxon>Eukaryota</taxon>
        <taxon>Metazoa</taxon>
        <taxon>Spiralia</taxon>
        <taxon>Lophotrochozoa</taxon>
        <taxon>Platyhelminthes</taxon>
        <taxon>Cestoda</taxon>
        <taxon>Eucestoda</taxon>
        <taxon>Diphyllobothriidea</taxon>
        <taxon>Diphyllobothriidae</taxon>
        <taxon>Schistocephalus</taxon>
    </lineage>
</organism>
<evidence type="ECO:0000313" key="1">
    <source>
        <dbReference type="EMBL" id="VDL94804.1"/>
    </source>
</evidence>
<dbReference type="OrthoDB" id="6310009at2759"/>
<dbReference type="WBParaSite" id="SSLN_0000875201-mRNA-1">
    <property type="protein sequence ID" value="SSLN_0000875201-mRNA-1"/>
    <property type="gene ID" value="SSLN_0000875201"/>
</dbReference>
<reference evidence="3" key="1">
    <citation type="submission" date="2016-06" db="UniProtKB">
        <authorList>
            <consortium name="WormBaseParasite"/>
        </authorList>
    </citation>
    <scope>IDENTIFICATION</scope>
</reference>
<proteinExistence type="predicted"/>
<evidence type="ECO:0000313" key="3">
    <source>
        <dbReference type="WBParaSite" id="SSLN_0000875201-mRNA-1"/>
    </source>
</evidence>
<sequence length="117" mass="12729">MSKDKFGCSPLDLMLMSLAAQGLQGWIADSNCGLTNVLKTLAKQSEVKAAKAHLTSCSLNDVPKFEIIGTHGTIAVQFVGKIVDVDNEQYWAENRALGNTTLNLNFSRLFVADMHSL</sequence>
<name>A0A183SW21_SCHSO</name>
<dbReference type="Proteomes" id="UP000275846">
    <property type="component" value="Unassembled WGS sequence"/>
</dbReference>